<evidence type="ECO:0000313" key="2">
    <source>
        <dbReference type="Proteomes" id="UP000572680"/>
    </source>
</evidence>
<accession>A0A7W3QJ22</accession>
<proteinExistence type="predicted"/>
<dbReference type="EMBL" id="JACJIA010000001">
    <property type="protein sequence ID" value="MBA8949064.1"/>
    <property type="molecule type" value="Genomic_DNA"/>
</dbReference>
<dbReference type="AlphaFoldDB" id="A0A7W3QJ22"/>
<dbReference type="RefSeq" id="WP_182841580.1">
    <property type="nucleotide sequence ID" value="NZ_BAAALP010000008.1"/>
</dbReference>
<keyword evidence="2" id="KW-1185">Reference proteome</keyword>
<name>A0A7W3QJ22_ACTNM</name>
<evidence type="ECO:0000313" key="1">
    <source>
        <dbReference type="EMBL" id="MBA8949064.1"/>
    </source>
</evidence>
<gene>
    <name evidence="1" type="ORF">HNR61_000662</name>
</gene>
<sequence length="255" mass="27067">MRHSRLYPEPPHLELAVFHEVTPEERLLAEVCARLGAAGAVPTGYLEVIPEDLPFERPTDVGAEAEEIRVPAERVGGHLAGEVPGRRVLRAGFELRPLGLVAAGHNRGAAGRHPVALLTSAEKIESGWPGRRRGSAERVAAAVRSLMRDVCEAVGPLYASLGVETTLPGPERLAGTGDRLGDVFVAGRLFARVPGLAGRLDGCFAAGHSEKWSGGTYYSSWGPFNDAGTTARDPGLAARSGRLLGDAVARFARER</sequence>
<reference evidence="1 2" key="1">
    <citation type="submission" date="2020-08" db="EMBL/GenBank/DDBJ databases">
        <title>Genomic Encyclopedia of Type Strains, Phase IV (KMG-IV): sequencing the most valuable type-strain genomes for metagenomic binning, comparative biology and taxonomic classification.</title>
        <authorList>
            <person name="Goeker M."/>
        </authorList>
    </citation>
    <scope>NUCLEOTIDE SEQUENCE [LARGE SCALE GENOMIC DNA]</scope>
    <source>
        <strain evidence="1 2">DSM 44197</strain>
    </source>
</reference>
<dbReference type="Proteomes" id="UP000572680">
    <property type="component" value="Unassembled WGS sequence"/>
</dbReference>
<comment type="caution">
    <text evidence="1">The sequence shown here is derived from an EMBL/GenBank/DDBJ whole genome shotgun (WGS) entry which is preliminary data.</text>
</comment>
<organism evidence="1 2">
    <name type="scientific">Actinomadura namibiensis</name>
    <dbReference type="NCBI Taxonomy" id="182080"/>
    <lineage>
        <taxon>Bacteria</taxon>
        <taxon>Bacillati</taxon>
        <taxon>Actinomycetota</taxon>
        <taxon>Actinomycetes</taxon>
        <taxon>Streptosporangiales</taxon>
        <taxon>Thermomonosporaceae</taxon>
        <taxon>Actinomadura</taxon>
    </lineage>
</organism>
<protein>
    <submittedName>
        <fullName evidence="1">Uncharacterized protein</fullName>
    </submittedName>
</protein>